<sequence>MIQITSNTTLPAARLNELRETAQQLETTFTTEMLKATGLGKPVGGLNGGIGEEQFSSFRLEQQAAALVQAGGFGLTEALFQSLVRSEGQT</sequence>
<evidence type="ECO:0000313" key="3">
    <source>
        <dbReference type="Proteomes" id="UP000184085"/>
    </source>
</evidence>
<reference evidence="3" key="1">
    <citation type="submission" date="2016-09" db="EMBL/GenBank/DDBJ databases">
        <authorList>
            <person name="Wibberg D."/>
        </authorList>
    </citation>
    <scope>NUCLEOTIDE SEQUENCE [LARGE SCALE GENOMIC DNA]</scope>
</reference>
<feature type="domain" description="Flagellar protein FlgJ N-terminal" evidence="1">
    <location>
        <begin position="33"/>
        <end position="81"/>
    </location>
</feature>
<evidence type="ECO:0000313" key="2">
    <source>
        <dbReference type="EMBL" id="SCM69471.1"/>
    </source>
</evidence>
<dbReference type="AlphaFoldDB" id="A0A1M4N3R0"/>
<name>A0A1M4N3R0_9RHOB</name>
<evidence type="ECO:0000259" key="1">
    <source>
        <dbReference type="Pfam" id="PF10135"/>
    </source>
</evidence>
<protein>
    <recommendedName>
        <fullName evidence="1">Flagellar protein FlgJ N-terminal domain-containing protein</fullName>
    </recommendedName>
</protein>
<accession>A0A1M4N3R0</accession>
<dbReference type="Proteomes" id="UP000184085">
    <property type="component" value="Unassembled WGS sequence"/>
</dbReference>
<organism evidence="2 3">
    <name type="scientific">Donghicola eburneus</name>
    <dbReference type="NCBI Taxonomy" id="393278"/>
    <lineage>
        <taxon>Bacteria</taxon>
        <taxon>Pseudomonadati</taxon>
        <taxon>Pseudomonadota</taxon>
        <taxon>Alphaproteobacteria</taxon>
        <taxon>Rhodobacterales</taxon>
        <taxon>Roseobacteraceae</taxon>
        <taxon>Donghicola</taxon>
    </lineage>
</organism>
<keyword evidence="3" id="KW-1185">Reference proteome</keyword>
<proteinExistence type="predicted"/>
<dbReference type="RefSeq" id="WP_072709090.1">
    <property type="nucleotide sequence ID" value="NZ_FMJB01000064.1"/>
</dbReference>
<dbReference type="Pfam" id="PF10135">
    <property type="entry name" value="Rod-binding"/>
    <property type="match status" value="1"/>
</dbReference>
<dbReference type="InterPro" id="IPR019301">
    <property type="entry name" value="Flagellar_prot_FlgJ_N"/>
</dbReference>
<dbReference type="EMBL" id="FMJB01000064">
    <property type="protein sequence ID" value="SCM69471.1"/>
    <property type="molecule type" value="Genomic_DNA"/>
</dbReference>
<gene>
    <name evidence="2" type="ORF">KARMA_3710</name>
</gene>